<name>A0A194WAE0_CYTMA</name>
<evidence type="ECO:0000256" key="1">
    <source>
        <dbReference type="SAM" id="MobiDB-lite"/>
    </source>
</evidence>
<feature type="region of interest" description="Disordered" evidence="1">
    <location>
        <begin position="23"/>
        <end position="57"/>
    </location>
</feature>
<evidence type="ECO:0000313" key="2">
    <source>
        <dbReference type="EMBL" id="KUI73033.1"/>
    </source>
</evidence>
<keyword evidence="3" id="KW-1185">Reference proteome</keyword>
<protein>
    <submittedName>
        <fullName evidence="2">Uncharacterized protein</fullName>
    </submittedName>
</protein>
<accession>A0A194WAE0</accession>
<organism evidence="2 3">
    <name type="scientific">Cytospora mali</name>
    <name type="common">Apple Valsa canker fungus</name>
    <name type="synonym">Valsa mali</name>
    <dbReference type="NCBI Taxonomy" id="578113"/>
    <lineage>
        <taxon>Eukaryota</taxon>
        <taxon>Fungi</taxon>
        <taxon>Dikarya</taxon>
        <taxon>Ascomycota</taxon>
        <taxon>Pezizomycotina</taxon>
        <taxon>Sordariomycetes</taxon>
        <taxon>Sordariomycetidae</taxon>
        <taxon>Diaporthales</taxon>
        <taxon>Cytosporaceae</taxon>
        <taxon>Cytospora</taxon>
    </lineage>
</organism>
<evidence type="ECO:0000313" key="3">
    <source>
        <dbReference type="Proteomes" id="UP000078559"/>
    </source>
</evidence>
<reference evidence="2" key="1">
    <citation type="submission" date="2014-12" db="EMBL/GenBank/DDBJ databases">
        <title>Genome Sequence of Valsa Canker Pathogens Uncovers a Specific Adaption of Colonization on Woody Bark.</title>
        <authorList>
            <person name="Yin Z."/>
            <person name="Liu H."/>
            <person name="Gao X."/>
            <person name="Li Z."/>
            <person name="Song N."/>
            <person name="Ke X."/>
            <person name="Dai Q."/>
            <person name="Wu Y."/>
            <person name="Sun Y."/>
            <person name="Xu J.-R."/>
            <person name="Kang Z.K."/>
            <person name="Wang L."/>
            <person name="Huang L."/>
        </authorList>
    </citation>
    <scope>NUCLEOTIDE SEQUENCE [LARGE SCALE GENOMIC DNA]</scope>
    <source>
        <strain evidence="2">03-8</strain>
    </source>
</reference>
<dbReference type="EMBL" id="CM003106">
    <property type="protein sequence ID" value="KUI73033.1"/>
    <property type="molecule type" value="Genomic_DNA"/>
</dbReference>
<dbReference type="AlphaFoldDB" id="A0A194WAE0"/>
<proteinExistence type="predicted"/>
<sequence length="122" mass="13090">MRMIPKTGHDEPPFGLAQEFARLPSQTLGNPGGAFSSTPTKSASMETEPTPRHWEQSKDNAVLPGVEHAATIRTAPHALVCSSEKPRNHLLHIRDGAAANPILEATCAGIVLTKPRVLWPAV</sequence>
<feature type="compositionally biased region" description="Polar residues" evidence="1">
    <location>
        <begin position="24"/>
        <end position="47"/>
    </location>
</feature>
<dbReference type="Proteomes" id="UP000078559">
    <property type="component" value="Chromosome 9"/>
</dbReference>
<gene>
    <name evidence="2" type="ORF">VM1G_11865</name>
</gene>